<reference evidence="2" key="1">
    <citation type="submission" date="2021-06" db="EMBL/GenBank/DDBJ databases">
        <authorList>
            <person name="Hodson N. C."/>
            <person name="Mongue J. A."/>
            <person name="Jaron S. K."/>
        </authorList>
    </citation>
    <scope>NUCLEOTIDE SEQUENCE</scope>
</reference>
<dbReference type="InterPro" id="IPR050213">
    <property type="entry name" value="GST_superfamily"/>
</dbReference>
<gene>
    <name evidence="2" type="ORF">AFUS01_LOCUS23192</name>
</gene>
<dbReference type="Pfam" id="PF14497">
    <property type="entry name" value="GST_C_3"/>
    <property type="match status" value="1"/>
</dbReference>
<evidence type="ECO:0000259" key="1">
    <source>
        <dbReference type="PROSITE" id="PS50404"/>
    </source>
</evidence>
<feature type="domain" description="GST N-terminal" evidence="1">
    <location>
        <begin position="1"/>
        <end position="38"/>
    </location>
</feature>
<dbReference type="EMBL" id="CAJVCH010277035">
    <property type="protein sequence ID" value="CAG7734825.1"/>
    <property type="molecule type" value="Genomic_DNA"/>
</dbReference>
<dbReference type="Proteomes" id="UP000708208">
    <property type="component" value="Unassembled WGS sequence"/>
</dbReference>
<dbReference type="PROSITE" id="PS50404">
    <property type="entry name" value="GST_NTER"/>
    <property type="match status" value="1"/>
</dbReference>
<protein>
    <recommendedName>
        <fullName evidence="1">GST N-terminal domain-containing protein</fullName>
    </recommendedName>
</protein>
<dbReference type="PANTHER" id="PTHR11571">
    <property type="entry name" value="GLUTATHIONE S-TRANSFERASE"/>
    <property type="match status" value="1"/>
</dbReference>
<dbReference type="InterPro" id="IPR004046">
    <property type="entry name" value="GST_C"/>
</dbReference>
<dbReference type="GO" id="GO:0006749">
    <property type="term" value="P:glutathione metabolic process"/>
    <property type="evidence" value="ECO:0007669"/>
    <property type="project" value="TreeGrafter"/>
</dbReference>
<comment type="caution">
    <text evidence="2">The sequence shown here is derived from an EMBL/GenBank/DDBJ whole genome shotgun (WGS) entry which is preliminary data.</text>
</comment>
<accession>A0A8J2P7I9</accession>
<dbReference type="GO" id="GO:0004364">
    <property type="term" value="F:glutathione transferase activity"/>
    <property type="evidence" value="ECO:0007669"/>
    <property type="project" value="TreeGrafter"/>
</dbReference>
<sequence length="122" mass="13662">MSSGFPGESLPLLEIDGVVYTQSNAILRYLGNTFGLTGENALDNLTLDQVQDVIGDAKQFFRLWMVENNPEKKQEAREVFVNEKVPLCFRQLQAIITAKSGGPFILGSKTDFRRPLFGNHNQ</sequence>
<dbReference type="OrthoDB" id="414243at2759"/>
<dbReference type="InterPro" id="IPR004045">
    <property type="entry name" value="Glutathione_S-Trfase_N"/>
</dbReference>
<proteinExistence type="predicted"/>
<dbReference type="AlphaFoldDB" id="A0A8J2P7I9"/>
<dbReference type="PANTHER" id="PTHR11571:SF150">
    <property type="entry name" value="GLUTATHIONE S-TRANSFERASE"/>
    <property type="match status" value="1"/>
</dbReference>
<name>A0A8J2P7I9_9HEXA</name>
<organism evidence="2 3">
    <name type="scientific">Allacma fusca</name>
    <dbReference type="NCBI Taxonomy" id="39272"/>
    <lineage>
        <taxon>Eukaryota</taxon>
        <taxon>Metazoa</taxon>
        <taxon>Ecdysozoa</taxon>
        <taxon>Arthropoda</taxon>
        <taxon>Hexapoda</taxon>
        <taxon>Collembola</taxon>
        <taxon>Symphypleona</taxon>
        <taxon>Sminthuridae</taxon>
        <taxon>Allacma</taxon>
    </lineage>
</organism>
<evidence type="ECO:0000313" key="3">
    <source>
        <dbReference type="Proteomes" id="UP000708208"/>
    </source>
</evidence>
<evidence type="ECO:0000313" key="2">
    <source>
        <dbReference type="EMBL" id="CAG7734825.1"/>
    </source>
</evidence>
<keyword evidence="3" id="KW-1185">Reference proteome</keyword>